<feature type="disulfide bond" evidence="4">
    <location>
        <begin position="34"/>
        <end position="149"/>
    </location>
</feature>
<evidence type="ECO:0000256" key="5">
    <source>
        <dbReference type="SAM" id="SignalP"/>
    </source>
</evidence>
<feature type="disulfide bond" evidence="4">
    <location>
        <begin position="24"/>
        <end position="124"/>
    </location>
</feature>
<dbReference type="InterPro" id="IPR008993">
    <property type="entry name" value="TIMP-like_OB-fold"/>
</dbReference>
<evidence type="ECO:0000256" key="1">
    <source>
        <dbReference type="ARBA" id="ARBA00004613"/>
    </source>
</evidence>
<dbReference type="GO" id="GO:0051045">
    <property type="term" value="P:negative regulation of membrane protein ectodomain proteolysis"/>
    <property type="evidence" value="ECO:0007669"/>
    <property type="project" value="TreeGrafter"/>
</dbReference>
<dbReference type="EMBL" id="CACVKT020004471">
    <property type="protein sequence ID" value="CAC5390182.1"/>
    <property type="molecule type" value="Genomic_DNA"/>
</dbReference>
<dbReference type="GO" id="GO:0002020">
    <property type="term" value="F:protease binding"/>
    <property type="evidence" value="ECO:0007669"/>
    <property type="project" value="TreeGrafter"/>
</dbReference>
<dbReference type="AlphaFoldDB" id="A0A6J8C316"/>
<evidence type="ECO:0000313" key="7">
    <source>
        <dbReference type="Proteomes" id="UP000507470"/>
    </source>
</evidence>
<keyword evidence="7" id="KW-1185">Reference proteome</keyword>
<keyword evidence="4" id="KW-1015">Disulfide bond</keyword>
<evidence type="ECO:0000256" key="3">
    <source>
        <dbReference type="PIRSR" id="PIRSR601820-1"/>
    </source>
</evidence>
<feature type="chain" id="PRO_5026684737" description="NTR domain-containing protein" evidence="5">
    <location>
        <begin position="22"/>
        <end position="217"/>
    </location>
</feature>
<feature type="signal peptide" evidence="5">
    <location>
        <begin position="1"/>
        <end position="21"/>
    </location>
</feature>
<dbReference type="SMART" id="SM00206">
    <property type="entry name" value="NTR"/>
    <property type="match status" value="1"/>
</dbReference>
<keyword evidence="2" id="KW-0964">Secreted</keyword>
<dbReference type="GO" id="GO:0031012">
    <property type="term" value="C:extracellular matrix"/>
    <property type="evidence" value="ECO:0007669"/>
    <property type="project" value="TreeGrafter"/>
</dbReference>
<feature type="disulfide bond" evidence="4">
    <location>
        <begin position="22"/>
        <end position="95"/>
    </location>
</feature>
<dbReference type="InterPro" id="IPR001820">
    <property type="entry name" value="TIMP"/>
</dbReference>
<dbReference type="PANTHER" id="PTHR11844:SF33">
    <property type="entry name" value="TISSUE INHIBITOR OF METALLOPROTEINASE"/>
    <property type="match status" value="1"/>
</dbReference>
<keyword evidence="3" id="KW-0862">Zinc</keyword>
<name>A0A6J8C316_MYTCO</name>
<evidence type="ECO:0008006" key="8">
    <source>
        <dbReference type="Google" id="ProtNLM"/>
    </source>
</evidence>
<dbReference type="GO" id="GO:0008191">
    <property type="term" value="F:metalloendopeptidase inhibitor activity"/>
    <property type="evidence" value="ECO:0007669"/>
    <property type="project" value="InterPro"/>
</dbReference>
<dbReference type="GO" id="GO:0005615">
    <property type="term" value="C:extracellular space"/>
    <property type="evidence" value="ECO:0007669"/>
    <property type="project" value="TreeGrafter"/>
</dbReference>
<dbReference type="GO" id="GO:0046872">
    <property type="term" value="F:metal ion binding"/>
    <property type="evidence" value="ECO:0007669"/>
    <property type="project" value="UniProtKB-KW"/>
</dbReference>
<gene>
    <name evidence="6" type="ORF">MCOR_25297</name>
</gene>
<protein>
    <recommendedName>
        <fullName evidence="8">NTR domain-containing protein</fullName>
    </recommendedName>
</protein>
<evidence type="ECO:0000256" key="2">
    <source>
        <dbReference type="ARBA" id="ARBA00022525"/>
    </source>
</evidence>
<evidence type="ECO:0000256" key="4">
    <source>
        <dbReference type="PIRSR" id="PIRSR601820-3"/>
    </source>
</evidence>
<dbReference type="OrthoDB" id="10293382at2759"/>
<dbReference type="Proteomes" id="UP000507470">
    <property type="component" value="Unassembled WGS sequence"/>
</dbReference>
<keyword evidence="3" id="KW-0479">Metal-binding</keyword>
<evidence type="ECO:0000313" key="6">
    <source>
        <dbReference type="EMBL" id="CAC5390182.1"/>
    </source>
</evidence>
<dbReference type="Gene3D" id="2.40.50.120">
    <property type="match status" value="1"/>
</dbReference>
<feature type="binding site" evidence="3">
    <location>
        <position position="22"/>
    </location>
    <ligand>
        <name>Zn(2+)</name>
        <dbReference type="ChEBI" id="CHEBI:29105"/>
        <note>ligand shared with metalloproteinase partner</note>
    </ligand>
</feature>
<dbReference type="PANTHER" id="PTHR11844">
    <property type="entry name" value="METALLOPROTEASE INHIBITOR"/>
    <property type="match status" value="1"/>
</dbReference>
<comment type="subcellular location">
    <subcellularLocation>
        <location evidence="1">Secreted</location>
    </subcellularLocation>
</comment>
<keyword evidence="5" id="KW-0732">Signal</keyword>
<proteinExistence type="predicted"/>
<dbReference type="Pfam" id="PF00965">
    <property type="entry name" value="TIMP"/>
    <property type="match status" value="1"/>
</dbReference>
<dbReference type="SUPFAM" id="SSF50242">
    <property type="entry name" value="TIMP-like"/>
    <property type="match status" value="1"/>
</dbReference>
<accession>A0A6J8C316</accession>
<organism evidence="6 7">
    <name type="scientific">Mytilus coruscus</name>
    <name type="common">Sea mussel</name>
    <dbReference type="NCBI Taxonomy" id="42192"/>
    <lineage>
        <taxon>Eukaryota</taxon>
        <taxon>Metazoa</taxon>
        <taxon>Spiralia</taxon>
        <taxon>Lophotrochozoa</taxon>
        <taxon>Mollusca</taxon>
        <taxon>Bivalvia</taxon>
        <taxon>Autobranchia</taxon>
        <taxon>Pteriomorphia</taxon>
        <taxon>Mytilida</taxon>
        <taxon>Mytiloidea</taxon>
        <taxon>Mytilidae</taxon>
        <taxon>Mytilinae</taxon>
        <taxon>Mytilus</taxon>
    </lineage>
</organism>
<sequence length="217" mass="24465">MMNYTAFVVLFVTCYVTYTQACFCMRGHLQNFVCDPKSFIIKAYVVSSAVVPANTGNYNVKEITVDVLEDFKNNTQGDRIYNIIILTTAEYSTFCGVFLPDDSCYVVSGTFEEGTSLRYRINTCGFQRTCSAMTDLQLSGLNGDYEEACKNNCKVLSPYADNEDTGCKVNYQTDNISCLQNYGVCDECYHDRCNGRKCMWKIDSNPNPGCSKIIYNK</sequence>
<reference evidence="6 7" key="1">
    <citation type="submission" date="2020-06" db="EMBL/GenBank/DDBJ databases">
        <authorList>
            <person name="Li R."/>
            <person name="Bekaert M."/>
        </authorList>
    </citation>
    <scope>NUCLEOTIDE SEQUENCE [LARGE SCALE GENOMIC DNA]</scope>
    <source>
        <strain evidence="7">wild</strain>
    </source>
</reference>